<reference evidence="2" key="1">
    <citation type="journal article" date="2019" name="Int. J. Syst. Evol. Microbiol.">
        <title>The Global Catalogue of Microorganisms (GCM) 10K type strain sequencing project: providing services to taxonomists for standard genome sequencing and annotation.</title>
        <authorList>
            <consortium name="The Broad Institute Genomics Platform"/>
            <consortium name="The Broad Institute Genome Sequencing Center for Infectious Disease"/>
            <person name="Wu L."/>
            <person name="Ma J."/>
        </authorList>
    </citation>
    <scope>NUCLEOTIDE SEQUENCE [LARGE SCALE GENOMIC DNA]</scope>
    <source>
        <strain evidence="2">JCM 9458</strain>
    </source>
</reference>
<accession>A0ABP6T0F0</accession>
<evidence type="ECO:0000313" key="1">
    <source>
        <dbReference type="EMBL" id="GAA3389986.1"/>
    </source>
</evidence>
<evidence type="ECO:0000313" key="2">
    <source>
        <dbReference type="Proteomes" id="UP001501676"/>
    </source>
</evidence>
<dbReference type="Proteomes" id="UP001501676">
    <property type="component" value="Unassembled WGS sequence"/>
</dbReference>
<name>A0ABP6T0F0_9ACTN</name>
<sequence>MGRPIRRGLRRRTVRTSPDRQDVELQIIRTVSEISVNDTNDEQFALGRLPKAAGLVERDGRAVPPSRWSTGRLLGSQYGTAAAEVREGVLES</sequence>
<gene>
    <name evidence="1" type="ORF">GCM10020369_42270</name>
</gene>
<keyword evidence="2" id="KW-1185">Reference proteome</keyword>
<proteinExistence type="predicted"/>
<protein>
    <submittedName>
        <fullName evidence="1">Uncharacterized protein</fullName>
    </submittedName>
</protein>
<comment type="caution">
    <text evidence="1">The sequence shown here is derived from an EMBL/GenBank/DDBJ whole genome shotgun (WGS) entry which is preliminary data.</text>
</comment>
<dbReference type="EMBL" id="BAAAYN010000026">
    <property type="protein sequence ID" value="GAA3389986.1"/>
    <property type="molecule type" value="Genomic_DNA"/>
</dbReference>
<organism evidence="1 2">
    <name type="scientific">Cryptosporangium minutisporangium</name>
    <dbReference type="NCBI Taxonomy" id="113569"/>
    <lineage>
        <taxon>Bacteria</taxon>
        <taxon>Bacillati</taxon>
        <taxon>Actinomycetota</taxon>
        <taxon>Actinomycetes</taxon>
        <taxon>Cryptosporangiales</taxon>
        <taxon>Cryptosporangiaceae</taxon>
        <taxon>Cryptosporangium</taxon>
    </lineage>
</organism>